<keyword evidence="6" id="KW-1185">Reference proteome</keyword>
<dbReference type="AlphaFoldDB" id="A0A926HZU6"/>
<evidence type="ECO:0000256" key="2">
    <source>
        <dbReference type="SAM" id="Phobius"/>
    </source>
</evidence>
<dbReference type="Proteomes" id="UP000653127">
    <property type="component" value="Unassembled WGS sequence"/>
</dbReference>
<keyword evidence="2" id="KW-1133">Transmembrane helix</keyword>
<feature type="signal peptide" evidence="3">
    <location>
        <begin position="1"/>
        <end position="21"/>
    </location>
</feature>
<evidence type="ECO:0000256" key="1">
    <source>
        <dbReference type="SAM" id="Coils"/>
    </source>
</evidence>
<evidence type="ECO:0000313" key="5">
    <source>
        <dbReference type="EMBL" id="MBC8546302.1"/>
    </source>
</evidence>
<dbReference type="InterPro" id="IPR025645">
    <property type="entry name" value="DUF4349"/>
</dbReference>
<protein>
    <submittedName>
        <fullName evidence="5">DUF4349 domain-containing protein</fullName>
    </submittedName>
</protein>
<gene>
    <name evidence="5" type="ORF">H8711_05040</name>
</gene>
<feature type="domain" description="DUF4349" evidence="4">
    <location>
        <begin position="80"/>
        <end position="299"/>
    </location>
</feature>
<dbReference type="RefSeq" id="WP_249282450.1">
    <property type="nucleotide sequence ID" value="NZ_JACRST010000004.1"/>
</dbReference>
<feature type="transmembrane region" description="Helical" evidence="2">
    <location>
        <begin position="278"/>
        <end position="303"/>
    </location>
</feature>
<comment type="caution">
    <text evidence="5">The sequence shown here is derived from an EMBL/GenBank/DDBJ whole genome shotgun (WGS) entry which is preliminary data.</text>
</comment>
<dbReference type="EMBL" id="JACRST010000004">
    <property type="protein sequence ID" value="MBC8546302.1"/>
    <property type="molecule type" value="Genomic_DNA"/>
</dbReference>
<keyword evidence="2" id="KW-0472">Membrane</keyword>
<proteinExistence type="predicted"/>
<keyword evidence="2" id="KW-0812">Transmembrane</keyword>
<name>A0A926HZU6_9FIRM</name>
<dbReference type="Pfam" id="PF14257">
    <property type="entry name" value="DUF4349"/>
    <property type="match status" value="1"/>
</dbReference>
<evidence type="ECO:0000256" key="3">
    <source>
        <dbReference type="SAM" id="SignalP"/>
    </source>
</evidence>
<dbReference type="PROSITE" id="PS51257">
    <property type="entry name" value="PROKAR_LIPOPROTEIN"/>
    <property type="match status" value="1"/>
</dbReference>
<accession>A0A926HZU6</accession>
<feature type="coiled-coil region" evidence="1">
    <location>
        <begin position="205"/>
        <end position="232"/>
    </location>
</feature>
<sequence length="329" mass="35945">MKHSYRIVAVVLVLAAGLVTAACGASSTAKYSNTYSVSSAAAEPAAAAEMGEVAEMDMAADADGVMSTAQGAQQITDPSRKLIRRIYLGVETLDFDGLNSSINEQISALGGYVEQSEVSGRSGYNGKGYSHGGTRYAHLVARIPKDKVDGFIQTVSELGNVTTRQESVEDITLDYVDVDSHKKALLIEQERLLALLEKAEAVEDIIALEQRLSDVRYQLESYESQLRTYDNQVDYSTVTLDINEVERVTPVEEKTVWSRMQTGFSESLYQIGEGCKDFAVGFVVNLPYLLIVAVIILVLVLILRAVTRKNRRKPSAPSNPPEDLGQPKQ</sequence>
<keyword evidence="1" id="KW-0175">Coiled coil</keyword>
<organism evidence="5 6">
    <name type="scientific">Ligaoa zhengdingensis</name>
    <dbReference type="NCBI Taxonomy" id="2763658"/>
    <lineage>
        <taxon>Bacteria</taxon>
        <taxon>Bacillati</taxon>
        <taxon>Bacillota</taxon>
        <taxon>Clostridia</taxon>
        <taxon>Eubacteriales</taxon>
        <taxon>Oscillospiraceae</taxon>
        <taxon>Ligaoa</taxon>
    </lineage>
</organism>
<evidence type="ECO:0000313" key="6">
    <source>
        <dbReference type="Proteomes" id="UP000653127"/>
    </source>
</evidence>
<keyword evidence="3" id="KW-0732">Signal</keyword>
<reference evidence="5" key="1">
    <citation type="submission" date="2020-08" db="EMBL/GenBank/DDBJ databases">
        <title>Genome public.</title>
        <authorList>
            <person name="Liu C."/>
            <person name="Sun Q."/>
        </authorList>
    </citation>
    <scope>NUCLEOTIDE SEQUENCE</scope>
    <source>
        <strain evidence="5">NSJ-31</strain>
    </source>
</reference>
<feature type="chain" id="PRO_5039087902" evidence="3">
    <location>
        <begin position="22"/>
        <end position="329"/>
    </location>
</feature>
<evidence type="ECO:0000259" key="4">
    <source>
        <dbReference type="Pfam" id="PF14257"/>
    </source>
</evidence>